<feature type="compositionally biased region" description="Basic residues" evidence="1">
    <location>
        <begin position="392"/>
        <end position="405"/>
    </location>
</feature>
<comment type="caution">
    <text evidence="2">The sequence shown here is derived from an EMBL/GenBank/DDBJ whole genome shotgun (WGS) entry which is preliminary data.</text>
</comment>
<proteinExistence type="predicted"/>
<feature type="compositionally biased region" description="Gly residues" evidence="1">
    <location>
        <begin position="341"/>
        <end position="370"/>
    </location>
</feature>
<evidence type="ECO:0000256" key="1">
    <source>
        <dbReference type="SAM" id="MobiDB-lite"/>
    </source>
</evidence>
<reference evidence="2" key="1">
    <citation type="submission" date="2023-10" db="EMBL/GenBank/DDBJ databases">
        <authorList>
            <person name="Chen Y."/>
            <person name="Shah S."/>
            <person name="Dougan E. K."/>
            <person name="Thang M."/>
            <person name="Chan C."/>
        </authorList>
    </citation>
    <scope>NUCLEOTIDE SEQUENCE [LARGE SCALE GENOMIC DNA]</scope>
</reference>
<feature type="compositionally biased region" description="Gly residues" evidence="1">
    <location>
        <begin position="316"/>
        <end position="325"/>
    </location>
</feature>
<gene>
    <name evidence="2" type="ORF">PCOR1329_LOCUS74635</name>
</gene>
<feature type="compositionally biased region" description="Low complexity" evidence="1">
    <location>
        <begin position="76"/>
        <end position="98"/>
    </location>
</feature>
<dbReference type="Proteomes" id="UP001189429">
    <property type="component" value="Unassembled WGS sequence"/>
</dbReference>
<name>A0ABN9X993_9DINO</name>
<sequence>QVEEAVSLLRAAGAVPAALWAEARSGGLLHEEVPLPLEEGLQVVRRALAPTELTFGGIWIGPGPDNGGEDSGTWASATRTSRWPRPSPRASWTSTRRPGTARAAPKSAWAGRWRGCQRAAAPGWSPRSAAWWRCPTSPNLAVHGELRGARCAELEGLERVVRNDFTSRGAAQSMSESLARMGLSSVHGLRIHDPNDNSNYDGSVDEVAIALAPGGMLEGLRQLRAEGRIQHVGLGMNCNRLSHQGKPDEVLRLLRGAEEGTFDSALLAGGWNLLSLVKGRPALPAGVPAPRHRGASGWRLRLWPAGRGGQVRLQGGARGGGGSGGPLARAGHEARQHAARGGAGLRRAAGGGLPRGAGHGDASAGGGGGRPPARRGGGARRPLAGGPGGRAAGRRRASAALRARRGGPSLPATE</sequence>
<dbReference type="InterPro" id="IPR036812">
    <property type="entry name" value="NAD(P)_OxRdtase_dom_sf"/>
</dbReference>
<feature type="compositionally biased region" description="Gly residues" evidence="1">
    <location>
        <begin position="59"/>
        <end position="70"/>
    </location>
</feature>
<evidence type="ECO:0000313" key="2">
    <source>
        <dbReference type="EMBL" id="CAK0896059.1"/>
    </source>
</evidence>
<protein>
    <submittedName>
        <fullName evidence="2">Uncharacterized protein</fullName>
    </submittedName>
</protein>
<feature type="non-terminal residue" evidence="2">
    <location>
        <position position="414"/>
    </location>
</feature>
<feature type="region of interest" description="Disordered" evidence="1">
    <location>
        <begin position="59"/>
        <end position="108"/>
    </location>
</feature>
<organism evidence="2 3">
    <name type="scientific">Prorocentrum cordatum</name>
    <dbReference type="NCBI Taxonomy" id="2364126"/>
    <lineage>
        <taxon>Eukaryota</taxon>
        <taxon>Sar</taxon>
        <taxon>Alveolata</taxon>
        <taxon>Dinophyceae</taxon>
        <taxon>Prorocentrales</taxon>
        <taxon>Prorocentraceae</taxon>
        <taxon>Prorocentrum</taxon>
    </lineage>
</organism>
<feature type="non-terminal residue" evidence="2">
    <location>
        <position position="1"/>
    </location>
</feature>
<accession>A0ABN9X993</accession>
<dbReference type="SUPFAM" id="SSF51430">
    <property type="entry name" value="NAD(P)-linked oxidoreductase"/>
    <property type="match status" value="1"/>
</dbReference>
<keyword evidence="3" id="KW-1185">Reference proteome</keyword>
<feature type="region of interest" description="Disordered" evidence="1">
    <location>
        <begin position="309"/>
        <end position="414"/>
    </location>
</feature>
<evidence type="ECO:0000313" key="3">
    <source>
        <dbReference type="Proteomes" id="UP001189429"/>
    </source>
</evidence>
<dbReference type="EMBL" id="CAUYUJ010020135">
    <property type="protein sequence ID" value="CAK0896059.1"/>
    <property type="molecule type" value="Genomic_DNA"/>
</dbReference>
<dbReference type="Gene3D" id="3.20.20.100">
    <property type="entry name" value="NADP-dependent oxidoreductase domain"/>
    <property type="match status" value="1"/>
</dbReference>